<dbReference type="InterPro" id="IPR002146">
    <property type="entry name" value="ATP_synth_b/b'su_bac/chlpt"/>
</dbReference>
<comment type="similarity">
    <text evidence="1 12 13">Belongs to the ATPase B chain family.</text>
</comment>
<keyword evidence="8 12" id="KW-0472">Membrane</keyword>
<sequence>MEVNIVEQLFPNGLTVLTQLCSTLVLFLVAKHFLWVSVKKFLDARADKMQEELALSQKAKEEAFADRKAALEQLNTASTKSEEIVSAAIQQAKQEKKHILAQADKEAAAVKQRAQEQIEAERREMYASMKKEMVDVAFSAAGKLIGEHEGEKVDRQAIDAFVKEAVGDGE</sequence>
<evidence type="ECO:0000256" key="11">
    <source>
        <dbReference type="ARBA" id="ARBA00037847"/>
    </source>
</evidence>
<keyword evidence="6 12" id="KW-1133">Transmembrane helix</keyword>
<dbReference type="GO" id="GO:0046961">
    <property type="term" value="F:proton-transporting ATPase activity, rotational mechanism"/>
    <property type="evidence" value="ECO:0007669"/>
    <property type="project" value="TreeGrafter"/>
</dbReference>
<feature type="coiled-coil region" evidence="14">
    <location>
        <begin position="39"/>
        <end position="66"/>
    </location>
</feature>
<evidence type="ECO:0000256" key="9">
    <source>
        <dbReference type="ARBA" id="ARBA00023310"/>
    </source>
</evidence>
<comment type="function">
    <text evidence="12">Component of the F(0) channel, it forms part of the peripheral stalk, linking F(1) to F(0).</text>
</comment>
<dbReference type="EMBL" id="QRWX01000001">
    <property type="protein sequence ID" value="RGT57588.1"/>
    <property type="molecule type" value="Genomic_DNA"/>
</dbReference>
<evidence type="ECO:0000256" key="1">
    <source>
        <dbReference type="ARBA" id="ARBA00005513"/>
    </source>
</evidence>
<evidence type="ECO:0000256" key="6">
    <source>
        <dbReference type="ARBA" id="ARBA00022989"/>
    </source>
</evidence>
<keyword evidence="9 12" id="KW-0066">ATP synthesis</keyword>
<evidence type="ECO:0000256" key="14">
    <source>
        <dbReference type="SAM" id="Coils"/>
    </source>
</evidence>
<evidence type="ECO:0000256" key="12">
    <source>
        <dbReference type="HAMAP-Rule" id="MF_01398"/>
    </source>
</evidence>
<evidence type="ECO:0000313" key="16">
    <source>
        <dbReference type="Proteomes" id="UP000284731"/>
    </source>
</evidence>
<keyword evidence="5 12" id="KW-0375">Hydrogen ion transport</keyword>
<evidence type="ECO:0000256" key="8">
    <source>
        <dbReference type="ARBA" id="ARBA00023136"/>
    </source>
</evidence>
<evidence type="ECO:0000256" key="10">
    <source>
        <dbReference type="ARBA" id="ARBA00025198"/>
    </source>
</evidence>
<dbReference type="Pfam" id="PF00430">
    <property type="entry name" value="ATP-synt_B"/>
    <property type="match status" value="1"/>
</dbReference>
<evidence type="ECO:0000256" key="4">
    <source>
        <dbReference type="ARBA" id="ARBA00022692"/>
    </source>
</evidence>
<name>A0A412PHE7_9FIRM</name>
<dbReference type="HAMAP" id="MF_01398">
    <property type="entry name" value="ATP_synth_b_bprime"/>
    <property type="match status" value="1"/>
</dbReference>
<comment type="subcellular location">
    <subcellularLocation>
        <location evidence="12">Cell membrane</location>
        <topology evidence="12">Single-pass membrane protein</topology>
    </subcellularLocation>
    <subcellularLocation>
        <location evidence="11">Endomembrane system</location>
        <topology evidence="11">Single-pass membrane protein</topology>
    </subcellularLocation>
</comment>
<comment type="caution">
    <text evidence="15">The sequence shown here is derived from an EMBL/GenBank/DDBJ whole genome shotgun (WGS) entry which is preliminary data.</text>
</comment>
<gene>
    <name evidence="12" type="primary">atpF</name>
    <name evidence="15" type="ORF">DWX20_00630</name>
</gene>
<dbReference type="GO" id="GO:0012505">
    <property type="term" value="C:endomembrane system"/>
    <property type="evidence" value="ECO:0007669"/>
    <property type="project" value="UniProtKB-SubCell"/>
</dbReference>
<evidence type="ECO:0000256" key="5">
    <source>
        <dbReference type="ARBA" id="ARBA00022781"/>
    </source>
</evidence>
<comment type="subunit">
    <text evidence="12">F-type ATPases have 2 components, F(1) - the catalytic core - and F(0) - the membrane proton channel. F(1) has five subunits: alpha(3), beta(3), gamma(1), delta(1), epsilon(1). F(0) has three main subunits: a(1), b(2) and c(10-14). The alpha and beta chains form an alternating ring which encloses part of the gamma chain. F(1) is attached to F(0) by a central stalk formed by the gamma and epsilon chains, while a peripheral stalk is formed by the delta and b chains.</text>
</comment>
<feature type="transmembrane region" description="Helical" evidence="12">
    <location>
        <begin position="16"/>
        <end position="38"/>
    </location>
</feature>
<dbReference type="PANTHER" id="PTHR33445:SF1">
    <property type="entry name" value="ATP SYNTHASE SUBUNIT B"/>
    <property type="match status" value="1"/>
</dbReference>
<dbReference type="AlphaFoldDB" id="A0A412PHE7"/>
<evidence type="ECO:0000256" key="7">
    <source>
        <dbReference type="ARBA" id="ARBA00023065"/>
    </source>
</evidence>
<dbReference type="Proteomes" id="UP000284731">
    <property type="component" value="Unassembled WGS sequence"/>
</dbReference>
<dbReference type="InterPro" id="IPR050059">
    <property type="entry name" value="ATP_synthase_B_chain"/>
</dbReference>
<evidence type="ECO:0000256" key="2">
    <source>
        <dbReference type="ARBA" id="ARBA00022448"/>
    </source>
</evidence>
<dbReference type="GO" id="GO:0046933">
    <property type="term" value="F:proton-transporting ATP synthase activity, rotational mechanism"/>
    <property type="evidence" value="ECO:0007669"/>
    <property type="project" value="UniProtKB-UniRule"/>
</dbReference>
<protein>
    <recommendedName>
        <fullName evidence="12">ATP synthase subunit b</fullName>
    </recommendedName>
    <alternativeName>
        <fullName evidence="12">ATP synthase F(0) sector subunit b</fullName>
    </alternativeName>
    <alternativeName>
        <fullName evidence="12">ATPase subunit I</fullName>
    </alternativeName>
    <alternativeName>
        <fullName evidence="12">F-type ATPase subunit b</fullName>
        <shortName evidence="12">F-ATPase subunit b</shortName>
    </alternativeName>
</protein>
<keyword evidence="4 12" id="KW-0812">Transmembrane</keyword>
<evidence type="ECO:0000256" key="3">
    <source>
        <dbReference type="ARBA" id="ARBA00022547"/>
    </source>
</evidence>
<evidence type="ECO:0000256" key="13">
    <source>
        <dbReference type="RuleBase" id="RU003848"/>
    </source>
</evidence>
<evidence type="ECO:0000313" key="15">
    <source>
        <dbReference type="EMBL" id="RGT57588.1"/>
    </source>
</evidence>
<proteinExistence type="inferred from homology"/>
<dbReference type="Gene3D" id="1.20.5.620">
    <property type="entry name" value="F1F0 ATP synthase subunit B, membrane domain"/>
    <property type="match status" value="1"/>
</dbReference>
<reference evidence="15 16" key="1">
    <citation type="submission" date="2018-08" db="EMBL/GenBank/DDBJ databases">
        <title>A genome reference for cultivated species of the human gut microbiota.</title>
        <authorList>
            <person name="Zou Y."/>
            <person name="Xue W."/>
            <person name="Luo G."/>
        </authorList>
    </citation>
    <scope>NUCLEOTIDE SEQUENCE [LARGE SCALE GENOMIC DNA]</scope>
    <source>
        <strain evidence="15 16">AF18-46</strain>
    </source>
</reference>
<dbReference type="CDD" id="cd06503">
    <property type="entry name" value="ATP-synt_Fo_b"/>
    <property type="match status" value="1"/>
</dbReference>
<keyword evidence="3 12" id="KW-0138">CF(0)</keyword>
<dbReference type="GO" id="GO:0005886">
    <property type="term" value="C:plasma membrane"/>
    <property type="evidence" value="ECO:0007669"/>
    <property type="project" value="UniProtKB-SubCell"/>
</dbReference>
<accession>A0A412PHE7</accession>
<keyword evidence="12" id="KW-1003">Cell membrane</keyword>
<keyword evidence="14" id="KW-0175">Coiled coil</keyword>
<keyword evidence="2 12" id="KW-0813">Transport</keyword>
<dbReference type="PANTHER" id="PTHR33445">
    <property type="entry name" value="ATP SYNTHASE SUBUNIT B', CHLOROPLASTIC"/>
    <property type="match status" value="1"/>
</dbReference>
<organism evidence="15 16">
    <name type="scientific">Solobacterium moorei</name>
    <dbReference type="NCBI Taxonomy" id="102148"/>
    <lineage>
        <taxon>Bacteria</taxon>
        <taxon>Bacillati</taxon>
        <taxon>Bacillota</taxon>
        <taxon>Erysipelotrichia</taxon>
        <taxon>Erysipelotrichales</taxon>
        <taxon>Erysipelotrichaceae</taxon>
        <taxon>Solobacterium</taxon>
    </lineage>
</organism>
<dbReference type="RefSeq" id="WP_118764099.1">
    <property type="nucleotide sequence ID" value="NZ_CABJCF010000001.1"/>
</dbReference>
<comment type="function">
    <text evidence="10 12">F(1)F(0) ATP synthase produces ATP from ADP in the presence of a proton or sodium gradient. F-type ATPases consist of two structural domains, F(1) containing the extramembraneous catalytic core and F(0) containing the membrane proton channel, linked together by a central stalk and a peripheral stalk. During catalysis, ATP synthesis in the catalytic domain of F(1) is coupled via a rotary mechanism of the central stalk subunits to proton translocation.</text>
</comment>
<dbReference type="GO" id="GO:0045259">
    <property type="term" value="C:proton-transporting ATP synthase complex"/>
    <property type="evidence" value="ECO:0007669"/>
    <property type="project" value="UniProtKB-KW"/>
</dbReference>
<keyword evidence="7 12" id="KW-0406">Ion transport</keyword>